<reference evidence="1" key="1">
    <citation type="submission" date="2018-02" db="EMBL/GenBank/DDBJ databases">
        <authorList>
            <person name="Cohen D.B."/>
            <person name="Kent A.D."/>
        </authorList>
    </citation>
    <scope>NUCLEOTIDE SEQUENCE</scope>
</reference>
<dbReference type="AlphaFoldDB" id="A0A2N9J5Z7"/>
<proteinExistence type="predicted"/>
<gene>
    <name evidence="1" type="ORF">FSB_LOCUS59805</name>
</gene>
<name>A0A2N9J5Z7_FAGSY</name>
<protein>
    <submittedName>
        <fullName evidence="1">Uncharacterized protein</fullName>
    </submittedName>
</protein>
<evidence type="ECO:0000313" key="1">
    <source>
        <dbReference type="EMBL" id="SPD31923.1"/>
    </source>
</evidence>
<accession>A0A2N9J5Z7</accession>
<organism evidence="1">
    <name type="scientific">Fagus sylvatica</name>
    <name type="common">Beechnut</name>
    <dbReference type="NCBI Taxonomy" id="28930"/>
    <lineage>
        <taxon>Eukaryota</taxon>
        <taxon>Viridiplantae</taxon>
        <taxon>Streptophyta</taxon>
        <taxon>Embryophyta</taxon>
        <taxon>Tracheophyta</taxon>
        <taxon>Spermatophyta</taxon>
        <taxon>Magnoliopsida</taxon>
        <taxon>eudicotyledons</taxon>
        <taxon>Gunneridae</taxon>
        <taxon>Pentapetalae</taxon>
        <taxon>rosids</taxon>
        <taxon>fabids</taxon>
        <taxon>Fagales</taxon>
        <taxon>Fagaceae</taxon>
        <taxon>Fagus</taxon>
    </lineage>
</organism>
<dbReference type="EMBL" id="OIVN01006381">
    <property type="protein sequence ID" value="SPD31923.1"/>
    <property type="molecule type" value="Genomic_DNA"/>
</dbReference>
<sequence length="42" mass="4644">MGRGRDRRRLADLEVVSVVQLAVVRGLRNKLRGGAGLRRSEA</sequence>